<dbReference type="Pfam" id="PF06144">
    <property type="entry name" value="DNA_pol3_delta"/>
    <property type="match status" value="1"/>
</dbReference>
<dbReference type="Proteomes" id="UP000255417">
    <property type="component" value="Unassembled WGS sequence"/>
</dbReference>
<evidence type="ECO:0000256" key="6">
    <source>
        <dbReference type="ARBA" id="ARBA00022932"/>
    </source>
</evidence>
<evidence type="ECO:0000256" key="2">
    <source>
        <dbReference type="ARBA" id="ARBA00017703"/>
    </source>
</evidence>
<comment type="catalytic activity">
    <reaction evidence="8">
        <text>DNA(n) + a 2'-deoxyribonucleoside 5'-triphosphate = DNA(n+1) + diphosphate</text>
        <dbReference type="Rhea" id="RHEA:22508"/>
        <dbReference type="Rhea" id="RHEA-COMP:17339"/>
        <dbReference type="Rhea" id="RHEA-COMP:17340"/>
        <dbReference type="ChEBI" id="CHEBI:33019"/>
        <dbReference type="ChEBI" id="CHEBI:61560"/>
        <dbReference type="ChEBI" id="CHEBI:173112"/>
        <dbReference type="EC" id="2.7.7.7"/>
    </reaction>
</comment>
<organism evidence="12 13">
    <name type="scientific">Phocoenobacter uteri</name>
    <dbReference type="NCBI Taxonomy" id="146806"/>
    <lineage>
        <taxon>Bacteria</taxon>
        <taxon>Pseudomonadati</taxon>
        <taxon>Pseudomonadota</taxon>
        <taxon>Gammaproteobacteria</taxon>
        <taxon>Pasteurellales</taxon>
        <taxon>Pasteurellaceae</taxon>
        <taxon>Phocoenobacter</taxon>
    </lineage>
</organism>
<gene>
    <name evidence="12" type="primary">holA</name>
    <name evidence="12" type="ORF">NCTC12872_00413</name>
</gene>
<dbReference type="AlphaFoldDB" id="A0A379C815"/>
<dbReference type="InterPro" id="IPR032780">
    <property type="entry name" value="DNA_pol3_delt_C"/>
</dbReference>
<dbReference type="GO" id="GO:0003677">
    <property type="term" value="F:DNA binding"/>
    <property type="evidence" value="ECO:0007669"/>
    <property type="project" value="InterPro"/>
</dbReference>
<dbReference type="InterPro" id="IPR005790">
    <property type="entry name" value="DNA_polIII_delta"/>
</dbReference>
<dbReference type="RefSeq" id="WP_115314974.1">
    <property type="nucleotide sequence ID" value="NZ_LWIF01000001.1"/>
</dbReference>
<evidence type="ECO:0000256" key="5">
    <source>
        <dbReference type="ARBA" id="ARBA00022705"/>
    </source>
</evidence>
<accession>A0A379C815</accession>
<dbReference type="InterPro" id="IPR010372">
    <property type="entry name" value="DNA_pol3_delta_N"/>
</dbReference>
<keyword evidence="3 12" id="KW-0808">Transferase</keyword>
<dbReference type="PANTHER" id="PTHR34388:SF1">
    <property type="entry name" value="DNA POLYMERASE III SUBUNIT DELTA"/>
    <property type="match status" value="1"/>
</dbReference>
<evidence type="ECO:0000256" key="1">
    <source>
        <dbReference type="ARBA" id="ARBA00012417"/>
    </source>
</evidence>
<dbReference type="Gene3D" id="1.10.8.60">
    <property type="match status" value="1"/>
</dbReference>
<name>A0A379C815_9PAST</name>
<dbReference type="Gene3D" id="3.40.50.300">
    <property type="entry name" value="P-loop containing nucleotide triphosphate hydrolases"/>
    <property type="match status" value="1"/>
</dbReference>
<dbReference type="InterPro" id="IPR008921">
    <property type="entry name" value="DNA_pol3_clamp-load_cplx_C"/>
</dbReference>
<keyword evidence="13" id="KW-1185">Reference proteome</keyword>
<proteinExistence type="inferred from homology"/>
<dbReference type="Pfam" id="PF14840">
    <property type="entry name" value="DNA_pol3_delt_C"/>
    <property type="match status" value="1"/>
</dbReference>
<dbReference type="GO" id="GO:0006261">
    <property type="term" value="P:DNA-templated DNA replication"/>
    <property type="evidence" value="ECO:0007669"/>
    <property type="project" value="TreeGrafter"/>
</dbReference>
<reference evidence="12 13" key="1">
    <citation type="submission" date="2018-06" db="EMBL/GenBank/DDBJ databases">
        <authorList>
            <consortium name="Pathogen Informatics"/>
            <person name="Doyle S."/>
        </authorList>
    </citation>
    <scope>NUCLEOTIDE SEQUENCE [LARGE SCALE GENOMIC DNA]</scope>
    <source>
        <strain evidence="12 13">NCTC12872</strain>
    </source>
</reference>
<dbReference type="GO" id="GO:0003887">
    <property type="term" value="F:DNA-directed DNA polymerase activity"/>
    <property type="evidence" value="ECO:0007669"/>
    <property type="project" value="UniProtKB-UniRule"/>
</dbReference>
<protein>
    <recommendedName>
        <fullName evidence="2 9">DNA polymerase III subunit delta</fullName>
        <ecNumber evidence="1 9">2.7.7.7</ecNumber>
    </recommendedName>
</protein>
<dbReference type="Gene3D" id="1.20.272.10">
    <property type="match status" value="1"/>
</dbReference>
<evidence type="ECO:0000313" key="13">
    <source>
        <dbReference type="Proteomes" id="UP000255417"/>
    </source>
</evidence>
<evidence type="ECO:0000256" key="8">
    <source>
        <dbReference type="ARBA" id="ARBA00049244"/>
    </source>
</evidence>
<dbReference type="SUPFAM" id="SSF48019">
    <property type="entry name" value="post-AAA+ oligomerization domain-like"/>
    <property type="match status" value="1"/>
</dbReference>
<evidence type="ECO:0000256" key="7">
    <source>
        <dbReference type="ARBA" id="ARBA00034754"/>
    </source>
</evidence>
<evidence type="ECO:0000313" key="12">
    <source>
        <dbReference type="EMBL" id="SUB58450.1"/>
    </source>
</evidence>
<evidence type="ECO:0000256" key="4">
    <source>
        <dbReference type="ARBA" id="ARBA00022695"/>
    </source>
</evidence>
<dbReference type="InterPro" id="IPR027417">
    <property type="entry name" value="P-loop_NTPase"/>
</dbReference>
<keyword evidence="5" id="KW-0235">DNA replication</keyword>
<dbReference type="PANTHER" id="PTHR34388">
    <property type="entry name" value="DNA POLYMERASE III SUBUNIT DELTA"/>
    <property type="match status" value="1"/>
</dbReference>
<evidence type="ECO:0000259" key="11">
    <source>
        <dbReference type="Pfam" id="PF14840"/>
    </source>
</evidence>
<keyword evidence="4 12" id="KW-0548">Nucleotidyltransferase</keyword>
<sequence>MQKIYPETVKISLEKGLQSAYFLVGNDLLLVNETKDLIVQTARDQDFDEKVEITVANDTNWDNLFEQIQSTGLFFSRQIIILNLPENINIAYQKQLQQLAEFVHSDILLIFHLPKFNKTIEKQKWVSVFNGIQINCQTPDQNKLAGWIYHRSQTMNLVLDNEATQLLCYSYEGNLLALKQALQLLELRFSGKTIDVKKVNQIIEQSSQFTPFQWIDALLEGKIKRAIRILSYLKNEDTQPVVLLRIIQKELFTLMELSCNNLQNFDKNRPLIHQNLRVEFDRLKVWQNKRGLYQNIMNRLNYQQLFQLCQTLAELERLVKKEFSDEIWFELERFCLKFK</sequence>
<dbReference type="EMBL" id="UGTA01000001">
    <property type="protein sequence ID" value="SUB58450.1"/>
    <property type="molecule type" value="Genomic_DNA"/>
</dbReference>
<dbReference type="OrthoDB" id="9770982at2"/>
<dbReference type="NCBIfam" id="TIGR01128">
    <property type="entry name" value="holA"/>
    <property type="match status" value="1"/>
</dbReference>
<evidence type="ECO:0000259" key="10">
    <source>
        <dbReference type="Pfam" id="PF06144"/>
    </source>
</evidence>
<feature type="domain" description="DNA polymerase III delta N-terminal" evidence="10">
    <location>
        <begin position="21"/>
        <end position="131"/>
    </location>
</feature>
<dbReference type="EC" id="2.7.7.7" evidence="1 9"/>
<evidence type="ECO:0000256" key="3">
    <source>
        <dbReference type="ARBA" id="ARBA00022679"/>
    </source>
</evidence>
<comment type="similarity">
    <text evidence="7">Belongs to the DNA polymerase HolA subunit family.</text>
</comment>
<dbReference type="GO" id="GO:0009360">
    <property type="term" value="C:DNA polymerase III complex"/>
    <property type="evidence" value="ECO:0007669"/>
    <property type="project" value="UniProtKB-UniRule"/>
</dbReference>
<keyword evidence="6" id="KW-0239">DNA-directed DNA polymerase</keyword>
<feature type="domain" description="DNA polymerase III subunit delta C-terminal" evidence="11">
    <location>
        <begin position="211"/>
        <end position="336"/>
    </location>
</feature>
<evidence type="ECO:0000256" key="9">
    <source>
        <dbReference type="NCBIfam" id="TIGR01128"/>
    </source>
</evidence>
<dbReference type="SUPFAM" id="SSF52540">
    <property type="entry name" value="P-loop containing nucleoside triphosphate hydrolases"/>
    <property type="match status" value="1"/>
</dbReference>